<dbReference type="Gramene" id="TraesJAG5D03G03185560.1">
    <property type="protein sequence ID" value="TraesJAG5D03G03185560.1"/>
    <property type="gene ID" value="TraesJAG5D03G03185560"/>
</dbReference>
<dbReference type="SUPFAM" id="SSF56112">
    <property type="entry name" value="Protein kinase-like (PK-like)"/>
    <property type="match status" value="1"/>
</dbReference>
<dbReference type="OrthoDB" id="676979at2759"/>
<dbReference type="Gramene" id="TraesMAC5D03G03187030.1">
    <property type="protein sequence ID" value="TraesMAC5D03G03187030.1"/>
    <property type="gene ID" value="TraesMAC5D03G03187030"/>
</dbReference>
<dbReference type="SMR" id="A0A3B6MX82"/>
<evidence type="ECO:0000256" key="2">
    <source>
        <dbReference type="ARBA" id="ARBA00022614"/>
    </source>
</evidence>
<proteinExistence type="predicted"/>
<dbReference type="GO" id="GO:0004672">
    <property type="term" value="F:protein kinase activity"/>
    <property type="evidence" value="ECO:0007669"/>
    <property type="project" value="InterPro"/>
</dbReference>
<dbReference type="Gramene" id="TraesROB_scaffold_057786_01G000100.1">
    <property type="protein sequence ID" value="TraesROB_scaffold_057786_01G000100.1"/>
    <property type="gene ID" value="TraesROB_scaffold_057786_01G000100"/>
</dbReference>
<evidence type="ECO:0000256" key="8">
    <source>
        <dbReference type="SAM" id="Phobius"/>
    </source>
</evidence>
<feature type="region of interest" description="Disordered" evidence="7">
    <location>
        <begin position="336"/>
        <end position="372"/>
    </location>
</feature>
<dbReference type="InterPro" id="IPR051824">
    <property type="entry name" value="LRR_Rcpt-Like_S/T_Kinase"/>
</dbReference>
<comment type="subcellular location">
    <subcellularLocation>
        <location evidence="1">Membrane</location>
    </subcellularLocation>
</comment>
<dbReference type="GO" id="GO:0005524">
    <property type="term" value="F:ATP binding"/>
    <property type="evidence" value="ECO:0007669"/>
    <property type="project" value="InterPro"/>
</dbReference>
<organism evidence="11">
    <name type="scientific">Triticum aestivum</name>
    <name type="common">Wheat</name>
    <dbReference type="NCBI Taxonomy" id="4565"/>
    <lineage>
        <taxon>Eukaryota</taxon>
        <taxon>Viridiplantae</taxon>
        <taxon>Streptophyta</taxon>
        <taxon>Embryophyta</taxon>
        <taxon>Tracheophyta</taxon>
        <taxon>Spermatophyta</taxon>
        <taxon>Magnoliopsida</taxon>
        <taxon>Liliopsida</taxon>
        <taxon>Poales</taxon>
        <taxon>Poaceae</taxon>
        <taxon>BOP clade</taxon>
        <taxon>Pooideae</taxon>
        <taxon>Triticodae</taxon>
        <taxon>Triticeae</taxon>
        <taxon>Triticinae</taxon>
        <taxon>Triticum</taxon>
    </lineage>
</organism>
<dbReference type="PROSITE" id="PS50011">
    <property type="entry name" value="PROTEIN_KINASE_DOM"/>
    <property type="match status" value="1"/>
</dbReference>
<keyword evidence="5 8" id="KW-1133">Transmembrane helix</keyword>
<keyword evidence="3 8" id="KW-0812">Transmembrane</keyword>
<keyword evidence="6 8" id="KW-0472">Membrane</keyword>
<feature type="compositionally biased region" description="Basic and acidic residues" evidence="7">
    <location>
        <begin position="339"/>
        <end position="349"/>
    </location>
</feature>
<dbReference type="Gramene" id="TraesLAC5D03G03144020.1">
    <property type="protein sequence ID" value="TraesLAC5D03G03144020.1"/>
    <property type="gene ID" value="TraesLAC5D03G03144020"/>
</dbReference>
<evidence type="ECO:0000256" key="4">
    <source>
        <dbReference type="ARBA" id="ARBA00022737"/>
    </source>
</evidence>
<dbReference type="Gramene" id="TraesARI5D03G03141970.1">
    <property type="protein sequence ID" value="TraesARI5D03G03141970.1"/>
    <property type="gene ID" value="TraesARI5D03G03141970"/>
</dbReference>
<evidence type="ECO:0000256" key="3">
    <source>
        <dbReference type="ARBA" id="ARBA00022692"/>
    </source>
</evidence>
<dbReference type="InterPro" id="IPR001611">
    <property type="entry name" value="Leu-rich_rpt"/>
</dbReference>
<dbReference type="Gramene" id="TraesCLE_scaffold_138898_01G000100.1">
    <property type="protein sequence ID" value="TraesCLE_scaffold_138898_01G000100.1"/>
    <property type="gene ID" value="TraesCLE_scaffold_138898_01G000100"/>
</dbReference>
<dbReference type="PaxDb" id="4565-Traes_5DL_18D9726A0.1"/>
<dbReference type="RefSeq" id="XP_044399309.1">
    <property type="nucleotide sequence ID" value="XM_044543374.1"/>
</dbReference>
<evidence type="ECO:0000256" key="9">
    <source>
        <dbReference type="SAM" id="SignalP"/>
    </source>
</evidence>
<keyword evidence="12" id="KW-1185">Reference proteome</keyword>
<dbReference type="PANTHER" id="PTHR48006:SF50">
    <property type="entry name" value="OS03G0724300 PROTEIN"/>
    <property type="match status" value="1"/>
</dbReference>
<feature type="region of interest" description="Disordered" evidence="7">
    <location>
        <begin position="273"/>
        <end position="298"/>
    </location>
</feature>
<dbReference type="Gramene" id="TraesCS5D02G417200.1">
    <property type="protein sequence ID" value="TraesCS5D02G417200.1"/>
    <property type="gene ID" value="TraesCS5D02G417200"/>
</dbReference>
<sequence>MLPRSALLRLLLLLLAPLLLPLARGQPQPTLVRQDLAALHGLRASLGLRARDWPAKADPCAAWAGVACRAGRVAVVRLGGLRRTRLGERSAAFAVDALRGLAALEEFNASGFPLPGRIPAWFGRGLPPSLAVLDISSAGVDGELPLYLGMSGNLTTLVLAGNSLSGRIPASVFSSKALRTLDLSNNNLTGELPDVSASAGDGAGALFNASGNSLYGAIGDGLVSLKKRFQVVDVSSNYFGQAATTGFQNGSEGTVHIEMNCLPGVPGQRSPGDCEDFFKRNGLPLPEPQQASPSPGKKGVRWKHVLAGVLGAAAIVVVLSLAALVFCLVRRGRRRPRGRGLEQNDDGIRSGRKSSSVNPMVMSPSRAANSPPKGLPVVVDELTYEQLHHVTGGFGDDNLVKHGRSGDIYRGALESGLNVVIKKVDMKSSKKNIVELSFLVKKSHARIVPLLGHLVKDDEELLVYKYMSKGDLTTALHRKPADAEVGLSSLDWITRLKVAIGVAEALCFLHDECSPPLVHRDIQASSVLLDDKFEVCLGSLSEICLQPSDGSRSFFSRMLRSSKSLDKNMSGPPASRTYDVYCFGKVLLELITGKFGVSGSNDTDSEEWLASTLDYIETHDKESVTNIVDPSLVVDEDHLEEVWAVSIVAKTCLNPKPSRRPLARYILKALENPLGVVREELFSSPSSARLTSTSSRSSWRSAFHGHSYQYSEVQTSGKVLTCRQSAKSEGSDEEENSFSFKKASRDMLPDPVELEDRAVV</sequence>
<evidence type="ECO:0000259" key="10">
    <source>
        <dbReference type="PROSITE" id="PS50011"/>
    </source>
</evidence>
<dbReference type="GeneID" id="123122984"/>
<dbReference type="Pfam" id="PF08263">
    <property type="entry name" value="LRRNT_2"/>
    <property type="match status" value="1"/>
</dbReference>
<accession>A0A3B6MX82</accession>
<feature type="domain" description="Protein kinase" evidence="10">
    <location>
        <begin position="394"/>
        <end position="682"/>
    </location>
</feature>
<protein>
    <recommendedName>
        <fullName evidence="10">Protein kinase domain-containing protein</fullName>
    </recommendedName>
</protein>
<feature type="compositionally biased region" description="Low complexity" evidence="7">
    <location>
        <begin position="354"/>
        <end position="365"/>
    </location>
</feature>
<dbReference type="PANTHER" id="PTHR48006">
    <property type="entry name" value="LEUCINE-RICH REPEAT-CONTAINING PROTEIN DDB_G0281931-RELATED"/>
    <property type="match status" value="1"/>
</dbReference>
<reference evidence="11" key="2">
    <citation type="submission" date="2018-10" db="UniProtKB">
        <authorList>
            <consortium name="EnsemblPlants"/>
        </authorList>
    </citation>
    <scope>IDENTIFICATION</scope>
</reference>
<dbReference type="Gramene" id="TraesPARA_EIv1.0_1857390.1">
    <property type="protein sequence ID" value="TraesPARA_EIv1.0_1857390.1.CDS"/>
    <property type="gene ID" value="TraesPARA_EIv1.0_1857390"/>
</dbReference>
<gene>
    <name evidence="11" type="primary">LOC123122984</name>
</gene>
<dbReference type="Pfam" id="PF00560">
    <property type="entry name" value="LRR_1"/>
    <property type="match status" value="2"/>
</dbReference>
<dbReference type="SUPFAM" id="SSF52058">
    <property type="entry name" value="L domain-like"/>
    <property type="match status" value="1"/>
</dbReference>
<reference evidence="11" key="1">
    <citation type="submission" date="2018-08" db="EMBL/GenBank/DDBJ databases">
        <authorList>
            <person name="Rossello M."/>
        </authorList>
    </citation>
    <scope>NUCLEOTIDE SEQUENCE [LARGE SCALE GENOMIC DNA]</scope>
    <source>
        <strain evidence="11">cv. Chinese Spring</strain>
    </source>
</reference>
<feature type="signal peptide" evidence="9">
    <location>
        <begin position="1"/>
        <end position="25"/>
    </location>
</feature>
<dbReference type="Gene3D" id="3.30.200.20">
    <property type="entry name" value="Phosphorylase Kinase, domain 1"/>
    <property type="match status" value="1"/>
</dbReference>
<dbReference type="Gramene" id="TraesJUL5D03G03213360.1">
    <property type="protein sequence ID" value="TraesJUL5D03G03213360.1"/>
    <property type="gene ID" value="TraesJUL5D03G03213360"/>
</dbReference>
<keyword evidence="2" id="KW-0433">Leucine-rich repeat</keyword>
<dbReference type="Gramene" id="TraesSYM5D03G03128910.1">
    <property type="protein sequence ID" value="TraesSYM5D03G03128910.1"/>
    <property type="gene ID" value="TraesSYM5D03G03128910"/>
</dbReference>
<dbReference type="KEGG" id="taes:123122984"/>
<name>A0A3B6MX82_WHEAT</name>
<dbReference type="Gramene" id="TraesLDM5D03G03193120.1">
    <property type="protein sequence ID" value="TraesLDM5D03G03193120.1"/>
    <property type="gene ID" value="TraesLDM5D03G03193120"/>
</dbReference>
<feature type="region of interest" description="Disordered" evidence="7">
    <location>
        <begin position="722"/>
        <end position="744"/>
    </location>
</feature>
<dbReference type="AlphaFoldDB" id="A0A3B6MX82"/>
<dbReference type="InterPro" id="IPR001245">
    <property type="entry name" value="Ser-Thr/Tyr_kinase_cat_dom"/>
</dbReference>
<keyword evidence="4" id="KW-0677">Repeat</keyword>
<evidence type="ECO:0000256" key="5">
    <source>
        <dbReference type="ARBA" id="ARBA00022989"/>
    </source>
</evidence>
<evidence type="ECO:0000256" key="6">
    <source>
        <dbReference type="ARBA" id="ARBA00023136"/>
    </source>
</evidence>
<dbReference type="Gene3D" id="3.80.10.10">
    <property type="entry name" value="Ribonuclease Inhibitor"/>
    <property type="match status" value="1"/>
</dbReference>
<evidence type="ECO:0000313" key="12">
    <source>
        <dbReference type="Proteomes" id="UP000019116"/>
    </source>
</evidence>
<dbReference type="Gene3D" id="1.10.510.10">
    <property type="entry name" value="Transferase(Phosphotransferase) domain 1"/>
    <property type="match status" value="1"/>
</dbReference>
<dbReference type="EnsemblPlants" id="TraesCS5D02G417200.1">
    <property type="protein sequence ID" value="TraesCS5D02G417200.1"/>
    <property type="gene ID" value="TraesCS5D02G417200"/>
</dbReference>
<evidence type="ECO:0000256" key="1">
    <source>
        <dbReference type="ARBA" id="ARBA00004370"/>
    </source>
</evidence>
<dbReference type="FunFam" id="1.10.510.10:FF:000448">
    <property type="entry name" value="Putative LRR receptor-like serine/threonine-protein kinase"/>
    <property type="match status" value="1"/>
</dbReference>
<evidence type="ECO:0000313" key="11">
    <source>
        <dbReference type="EnsemblPlants" id="TraesCS5D02G417200.1"/>
    </source>
</evidence>
<dbReference type="PROSITE" id="PS51450">
    <property type="entry name" value="LRR"/>
    <property type="match status" value="1"/>
</dbReference>
<dbReference type="InterPro" id="IPR032675">
    <property type="entry name" value="LRR_dom_sf"/>
</dbReference>
<dbReference type="STRING" id="4565.A0A3B6MX82"/>
<evidence type="ECO:0000256" key="7">
    <source>
        <dbReference type="SAM" id="MobiDB-lite"/>
    </source>
</evidence>
<keyword evidence="9" id="KW-0732">Signal</keyword>
<dbReference type="OMA" id="HIEMNCL"/>
<dbReference type="InterPro" id="IPR000719">
    <property type="entry name" value="Prot_kinase_dom"/>
</dbReference>
<dbReference type="Gramene" id="TraesNOR5D03G03217790.1">
    <property type="protein sequence ID" value="TraesNOR5D03G03217790.1"/>
    <property type="gene ID" value="TraesNOR5D03G03217790"/>
</dbReference>
<dbReference type="Pfam" id="PF07714">
    <property type="entry name" value="PK_Tyr_Ser-Thr"/>
    <property type="match status" value="1"/>
</dbReference>
<dbReference type="InterPro" id="IPR013210">
    <property type="entry name" value="LRR_N_plant-typ"/>
</dbReference>
<feature type="chain" id="PRO_5043177967" description="Protein kinase domain-containing protein" evidence="9">
    <location>
        <begin position="26"/>
        <end position="760"/>
    </location>
</feature>
<dbReference type="Proteomes" id="UP000019116">
    <property type="component" value="Chromosome 5D"/>
</dbReference>
<dbReference type="Gramene" id="TraesCS5D03G0920100.1">
    <property type="protein sequence ID" value="TraesCS5D03G0920100.1.CDS"/>
    <property type="gene ID" value="TraesCS5D03G0920100"/>
</dbReference>
<dbReference type="Gramene" id="TraesWEE_scaffold_129934_01G000100.1">
    <property type="protein sequence ID" value="TraesWEE_scaffold_129934_01G000100.1"/>
    <property type="gene ID" value="TraesWEE_scaffold_129934_01G000100"/>
</dbReference>
<dbReference type="GO" id="GO:0016020">
    <property type="term" value="C:membrane"/>
    <property type="evidence" value="ECO:0007669"/>
    <property type="project" value="UniProtKB-SubCell"/>
</dbReference>
<dbReference type="Gramene" id="TraesSTA5D03G03179300.1">
    <property type="protein sequence ID" value="TraesSTA5D03G03179300.1"/>
    <property type="gene ID" value="TraesSTA5D03G03179300"/>
</dbReference>
<dbReference type="FunFam" id="3.30.200.20:FF:000433">
    <property type="entry name" value="Predicted protein"/>
    <property type="match status" value="1"/>
</dbReference>
<dbReference type="InterPro" id="IPR011009">
    <property type="entry name" value="Kinase-like_dom_sf"/>
</dbReference>
<dbReference type="Gramene" id="TraesCAD_scaffold_132819_01G000100.1">
    <property type="protein sequence ID" value="TraesCAD_scaffold_132819_01G000100.1"/>
    <property type="gene ID" value="TraesCAD_scaffold_132819_01G000100"/>
</dbReference>
<dbReference type="Gramene" id="TraesKAR5D01G0349260.1">
    <property type="protein sequence ID" value="cds.TraesKAR5D01G0349260.1"/>
    <property type="gene ID" value="TraesKAR5D01G0349260"/>
</dbReference>
<feature type="transmembrane region" description="Helical" evidence="8">
    <location>
        <begin position="305"/>
        <end position="329"/>
    </location>
</feature>